<sequence length="109" mass="11801">MKKLSLIAVARHLRSHAATASSGRSAETVYGGHDQVLRQTLIALQQGRSMGEHDSPGEGTVYVLHGRIRLSTGDTSWDARTGDLVIIPRARHRIDACEDSTVLLTVAKT</sequence>
<protein>
    <submittedName>
        <fullName evidence="2">Cupin domain-containing protein</fullName>
    </submittedName>
</protein>
<evidence type="ECO:0000259" key="1">
    <source>
        <dbReference type="Pfam" id="PF07883"/>
    </source>
</evidence>
<dbReference type="AlphaFoldDB" id="A0A495NGE0"/>
<dbReference type="Gene3D" id="2.60.120.10">
    <property type="entry name" value="Jelly Rolls"/>
    <property type="match status" value="1"/>
</dbReference>
<dbReference type="Proteomes" id="UP000593818">
    <property type="component" value="Plasmid pRh5Ap-243"/>
</dbReference>
<dbReference type="InterPro" id="IPR013096">
    <property type="entry name" value="Cupin_2"/>
</dbReference>
<evidence type="ECO:0000313" key="3">
    <source>
        <dbReference type="Proteomes" id="UP000593818"/>
    </source>
</evidence>
<dbReference type="SUPFAM" id="SSF51182">
    <property type="entry name" value="RmlC-like cupins"/>
    <property type="match status" value="1"/>
</dbReference>
<dbReference type="InterPro" id="IPR014710">
    <property type="entry name" value="RmlC-like_jellyroll"/>
</dbReference>
<dbReference type="EMBL" id="CP063452">
    <property type="protein sequence ID" value="QOW01627.1"/>
    <property type="molecule type" value="Genomic_DNA"/>
</dbReference>
<reference evidence="2 3" key="1">
    <citation type="submission" date="2020-10" db="EMBL/GenBank/DDBJ databases">
        <title>Whole genome sequence of oil-degrading bacteria Rhodococcus pyridinivorans strain 5Ap.</title>
        <authorList>
            <person name="Akhremchuk A.E."/>
            <person name="Valentovich L.N."/>
            <person name="Charniauskaya M.I."/>
            <person name="Bukliarevich H.A."/>
            <person name="Titok M.A."/>
        </authorList>
    </citation>
    <scope>NUCLEOTIDE SEQUENCE [LARGE SCALE GENOMIC DNA]</scope>
    <source>
        <strain evidence="2 3">5Ap</strain>
        <plasmid evidence="2 3">pRh5Ap-243</plasmid>
    </source>
</reference>
<dbReference type="InterPro" id="IPR011051">
    <property type="entry name" value="RmlC_Cupin_sf"/>
</dbReference>
<gene>
    <name evidence="2" type="ORF">INP59_26015</name>
</gene>
<dbReference type="GeneID" id="86868634"/>
<name>A0A495NGE0_9NOCA</name>
<dbReference type="Pfam" id="PF07883">
    <property type="entry name" value="Cupin_2"/>
    <property type="match status" value="1"/>
</dbReference>
<geneLocation type="plasmid" evidence="2 3">
    <name>pRh5Ap-243</name>
</geneLocation>
<feature type="domain" description="Cupin type-2" evidence="1">
    <location>
        <begin position="42"/>
        <end position="103"/>
    </location>
</feature>
<dbReference type="RefSeq" id="WP_006554259.1">
    <property type="nucleotide sequence ID" value="NZ_CP022208.1"/>
</dbReference>
<proteinExistence type="predicted"/>
<accession>A0A495NGE0</accession>
<keyword evidence="3" id="KW-1185">Reference proteome</keyword>
<dbReference type="PANTHER" id="PTHR37694">
    <property type="entry name" value="SLR8022 PROTEIN"/>
    <property type="match status" value="1"/>
</dbReference>
<organism evidence="2 3">
    <name type="scientific">Rhodococcus pyridinivorans</name>
    <dbReference type="NCBI Taxonomy" id="103816"/>
    <lineage>
        <taxon>Bacteria</taxon>
        <taxon>Bacillati</taxon>
        <taxon>Actinomycetota</taxon>
        <taxon>Actinomycetes</taxon>
        <taxon>Mycobacteriales</taxon>
        <taxon>Nocardiaceae</taxon>
        <taxon>Rhodococcus</taxon>
    </lineage>
</organism>
<dbReference type="PANTHER" id="PTHR37694:SF1">
    <property type="entry name" value="SLR8022 PROTEIN"/>
    <property type="match status" value="1"/>
</dbReference>
<keyword evidence="2" id="KW-0614">Plasmid</keyword>
<evidence type="ECO:0000313" key="2">
    <source>
        <dbReference type="EMBL" id="QOW01627.1"/>
    </source>
</evidence>
<dbReference type="CDD" id="cd02230">
    <property type="entry name" value="cupin_HP0902-like"/>
    <property type="match status" value="1"/>
</dbReference>